<proteinExistence type="predicted"/>
<dbReference type="AlphaFoldDB" id="D8S3X6"/>
<dbReference type="PANTHER" id="PTHR36374">
    <property type="entry name" value="OS01G0969000 PROTEIN"/>
    <property type="match status" value="1"/>
</dbReference>
<organism evidence="2">
    <name type="scientific">Selaginella moellendorffii</name>
    <name type="common">Spikemoss</name>
    <dbReference type="NCBI Taxonomy" id="88036"/>
    <lineage>
        <taxon>Eukaryota</taxon>
        <taxon>Viridiplantae</taxon>
        <taxon>Streptophyta</taxon>
        <taxon>Embryophyta</taxon>
        <taxon>Tracheophyta</taxon>
        <taxon>Lycopodiopsida</taxon>
        <taxon>Selaginellales</taxon>
        <taxon>Selaginellaceae</taxon>
        <taxon>Selaginella</taxon>
    </lineage>
</organism>
<protein>
    <submittedName>
        <fullName evidence="1">Uncharacterized protein</fullName>
    </submittedName>
</protein>
<dbReference type="Proteomes" id="UP000001514">
    <property type="component" value="Unassembled WGS sequence"/>
</dbReference>
<sequence length="120" mass="13140">MEAASGDDVAVYERDVSTSSTVRFPARRPLSAELKMSSGSDENASSATKLWQLGQPVALRHSFIRPSSDSSENPLEERNFSPVLCSSRVRGVYLLGGVMVGRWAWARWKERSSRGLGGHA</sequence>
<accession>D8S3X6</accession>
<gene>
    <name evidence="1" type="ORF">SELMODRAFT_417872</name>
</gene>
<evidence type="ECO:0000313" key="2">
    <source>
        <dbReference type="Proteomes" id="UP000001514"/>
    </source>
</evidence>
<name>D8S3X6_SELML</name>
<reference evidence="1 2" key="1">
    <citation type="journal article" date="2011" name="Science">
        <title>The Selaginella genome identifies genetic changes associated with the evolution of vascular plants.</title>
        <authorList>
            <person name="Banks J.A."/>
            <person name="Nishiyama T."/>
            <person name="Hasebe M."/>
            <person name="Bowman J.L."/>
            <person name="Gribskov M."/>
            <person name="dePamphilis C."/>
            <person name="Albert V.A."/>
            <person name="Aono N."/>
            <person name="Aoyama T."/>
            <person name="Ambrose B.A."/>
            <person name="Ashton N.W."/>
            <person name="Axtell M.J."/>
            <person name="Barker E."/>
            <person name="Barker M.S."/>
            <person name="Bennetzen J.L."/>
            <person name="Bonawitz N.D."/>
            <person name="Chapple C."/>
            <person name="Cheng C."/>
            <person name="Correa L.G."/>
            <person name="Dacre M."/>
            <person name="DeBarry J."/>
            <person name="Dreyer I."/>
            <person name="Elias M."/>
            <person name="Engstrom E.M."/>
            <person name="Estelle M."/>
            <person name="Feng L."/>
            <person name="Finet C."/>
            <person name="Floyd S.K."/>
            <person name="Frommer W.B."/>
            <person name="Fujita T."/>
            <person name="Gramzow L."/>
            <person name="Gutensohn M."/>
            <person name="Harholt J."/>
            <person name="Hattori M."/>
            <person name="Heyl A."/>
            <person name="Hirai T."/>
            <person name="Hiwatashi Y."/>
            <person name="Ishikawa M."/>
            <person name="Iwata M."/>
            <person name="Karol K.G."/>
            <person name="Koehler B."/>
            <person name="Kolukisaoglu U."/>
            <person name="Kubo M."/>
            <person name="Kurata T."/>
            <person name="Lalonde S."/>
            <person name="Li K."/>
            <person name="Li Y."/>
            <person name="Litt A."/>
            <person name="Lyons E."/>
            <person name="Manning G."/>
            <person name="Maruyama T."/>
            <person name="Michael T.P."/>
            <person name="Mikami K."/>
            <person name="Miyazaki S."/>
            <person name="Morinaga S."/>
            <person name="Murata T."/>
            <person name="Mueller-Roeber B."/>
            <person name="Nelson D.R."/>
            <person name="Obara M."/>
            <person name="Oguri Y."/>
            <person name="Olmstead R.G."/>
            <person name="Onodera N."/>
            <person name="Petersen B.L."/>
            <person name="Pils B."/>
            <person name="Prigge M."/>
            <person name="Rensing S.A."/>
            <person name="Riano-Pachon D.M."/>
            <person name="Roberts A.W."/>
            <person name="Sato Y."/>
            <person name="Scheller H.V."/>
            <person name="Schulz B."/>
            <person name="Schulz C."/>
            <person name="Shakirov E.V."/>
            <person name="Shibagaki N."/>
            <person name="Shinohara N."/>
            <person name="Shippen D.E."/>
            <person name="Soerensen I."/>
            <person name="Sotooka R."/>
            <person name="Sugimoto N."/>
            <person name="Sugita M."/>
            <person name="Sumikawa N."/>
            <person name="Tanurdzic M."/>
            <person name="Theissen G."/>
            <person name="Ulvskov P."/>
            <person name="Wakazuki S."/>
            <person name="Weng J.K."/>
            <person name="Willats W.W."/>
            <person name="Wipf D."/>
            <person name="Wolf P.G."/>
            <person name="Yang L."/>
            <person name="Zimmer A.D."/>
            <person name="Zhu Q."/>
            <person name="Mitros T."/>
            <person name="Hellsten U."/>
            <person name="Loque D."/>
            <person name="Otillar R."/>
            <person name="Salamov A."/>
            <person name="Schmutz J."/>
            <person name="Shapiro H."/>
            <person name="Lindquist E."/>
            <person name="Lucas S."/>
            <person name="Rokhsar D."/>
            <person name="Grigoriev I.V."/>
        </authorList>
    </citation>
    <scope>NUCLEOTIDE SEQUENCE [LARGE SCALE GENOMIC DNA]</scope>
</reference>
<dbReference type="KEGG" id="smo:SELMODRAFT_417872"/>
<dbReference type="Gramene" id="EFJ20831">
    <property type="protein sequence ID" value="EFJ20831"/>
    <property type="gene ID" value="SELMODRAFT_417872"/>
</dbReference>
<keyword evidence="2" id="KW-1185">Reference proteome</keyword>
<evidence type="ECO:0000313" key="1">
    <source>
        <dbReference type="EMBL" id="EFJ20831.1"/>
    </source>
</evidence>
<dbReference type="InParanoid" id="D8S3X6"/>
<dbReference type="HOGENOM" id="CLU_2053726_0_0_1"/>
<dbReference type="EMBL" id="GL377601">
    <property type="protein sequence ID" value="EFJ20831.1"/>
    <property type="molecule type" value="Genomic_DNA"/>
</dbReference>
<dbReference type="PANTHER" id="PTHR36374:SF1">
    <property type="entry name" value="OS01G0969000 PROTEIN"/>
    <property type="match status" value="1"/>
</dbReference>